<evidence type="ECO:0000256" key="1">
    <source>
        <dbReference type="SAM" id="Phobius"/>
    </source>
</evidence>
<reference evidence="2" key="1">
    <citation type="submission" date="2021-01" db="EMBL/GenBank/DDBJ databases">
        <title>Whole genome shotgun sequence of Virgisporangium ochraceum NBRC 16418.</title>
        <authorList>
            <person name="Komaki H."/>
            <person name="Tamura T."/>
        </authorList>
    </citation>
    <scope>NUCLEOTIDE SEQUENCE</scope>
    <source>
        <strain evidence="2">NBRC 16418</strain>
    </source>
</reference>
<feature type="transmembrane region" description="Helical" evidence="1">
    <location>
        <begin position="21"/>
        <end position="39"/>
    </location>
</feature>
<dbReference type="EMBL" id="BOPH01000042">
    <property type="protein sequence ID" value="GIJ68440.1"/>
    <property type="molecule type" value="Genomic_DNA"/>
</dbReference>
<sequence>MEDTAKPQGNGESGRSAYRKIWWMRFVLPPIAMIAWWYFADSAVSAYHFAQENVVVSGEITKTETGRRTDYMTLRFTTSDGRQVETRVGAPKSCDMSGAGDTIKVRYLPSDPRVAQDACDSARNRLSWVAFLVAAAMSALSVQAWRLWRRHRRSGQLPSEYQL</sequence>
<comment type="caution">
    <text evidence="2">The sequence shown here is derived from an EMBL/GenBank/DDBJ whole genome shotgun (WGS) entry which is preliminary data.</text>
</comment>
<organism evidence="2 3">
    <name type="scientific">Virgisporangium ochraceum</name>
    <dbReference type="NCBI Taxonomy" id="65505"/>
    <lineage>
        <taxon>Bacteria</taxon>
        <taxon>Bacillati</taxon>
        <taxon>Actinomycetota</taxon>
        <taxon>Actinomycetes</taxon>
        <taxon>Micromonosporales</taxon>
        <taxon>Micromonosporaceae</taxon>
        <taxon>Virgisporangium</taxon>
    </lineage>
</organism>
<keyword evidence="1" id="KW-0472">Membrane</keyword>
<evidence type="ECO:0000313" key="3">
    <source>
        <dbReference type="Proteomes" id="UP000635606"/>
    </source>
</evidence>
<dbReference type="AlphaFoldDB" id="A0A8J4EAM0"/>
<evidence type="ECO:0008006" key="4">
    <source>
        <dbReference type="Google" id="ProtNLM"/>
    </source>
</evidence>
<protein>
    <recommendedName>
        <fullName evidence="4">DUF3592 domain-containing protein</fullName>
    </recommendedName>
</protein>
<dbReference type="RefSeq" id="WP_203928393.1">
    <property type="nucleotide sequence ID" value="NZ_BOPH01000042.1"/>
</dbReference>
<keyword evidence="3" id="KW-1185">Reference proteome</keyword>
<evidence type="ECO:0000313" key="2">
    <source>
        <dbReference type="EMBL" id="GIJ68440.1"/>
    </source>
</evidence>
<dbReference type="Proteomes" id="UP000635606">
    <property type="component" value="Unassembled WGS sequence"/>
</dbReference>
<name>A0A8J4EAM0_9ACTN</name>
<keyword evidence="1" id="KW-0812">Transmembrane</keyword>
<gene>
    <name evidence="2" type="ORF">Voc01_033570</name>
</gene>
<keyword evidence="1" id="KW-1133">Transmembrane helix</keyword>
<accession>A0A8J4EAM0</accession>
<proteinExistence type="predicted"/>
<feature type="transmembrane region" description="Helical" evidence="1">
    <location>
        <begin position="128"/>
        <end position="148"/>
    </location>
</feature>